<keyword evidence="2" id="KW-1185">Reference proteome</keyword>
<sequence length="865" mass="101085">MSAQTRLIKQKNQFFKQLDILYKELYFSEEMSGSEKNSYSPAIAVYALLDKVIPYLINSFKEGRYEFDQHSRNLELTAFLTALKQVEVFPDLKEFRYSNDDFFECHEFNDFVQRVQSRREEITLPNSQSNYKDETRLFPFSVDGFAEAFLKKYIERRVAKSQSWLKDLQFDLKKEANQHSVFFREEIYPKIESLLAQVGFLYVVTFKVTVYSNQADDFDLKHMINLFENFGRLREIKYVMAVDYSFAKDWQSYYVVCFVQNKSASTIENIIAEDLEDVVRKEIENSSSKSLSIHVESLNDKFRLLISSMSNDKLFVINTENTSSELIHRLVFGLIENLLNFGRLSSIHIASKQRPENNHNSKFLSDVLNLLNGAPRQQEPKRRTLPKQEIIWLECNALDNYQSLWNILHCPRTKLIWDQKHLSENSKEYLTQVSMIVAEQMAIWNLSIFTELVIKIEFFILTFMESSLLGFHPFDTDYRIKKWHSPVSFEHVTSRHLLQFAEILKQIELLVELKMKLEGKIVSKTLGYFLSVFRNQINDTYSSGLLQHFLYLDLESEKNQEKIDKLLAEYQFTETLFFYPKKNIETKHSVLPSNFASKEKVEKDEIKTDVNRSSTLIIGYKDSTSSLVIDEIPPYRPLNNRQIITNDVEDQPRHLLHMQRHKTRLIKVKEMLNVSMRQDVVIIRCLFSEKSKDRITQQDLSKIFSNMLQTNKKSLPFSFITGYLGYWDGVERSASNKILGFAANVLFVFNAQVLTQCPNLLDTLTEAWLKSCQNYIPEKGDSNGIDGTVKQLKLAYSVPELNCQQLIVETTHKKLAKIFIHHVAPIAVYQDLLDDEIYQVLPKWLIKKNVKTSPAKTAKLKKPKT</sequence>
<dbReference type="Proteomes" id="UP001209682">
    <property type="component" value="Unassembled WGS sequence"/>
</dbReference>
<reference evidence="1 2" key="1">
    <citation type="submission" date="2022-11" db="EMBL/GenBank/DDBJ databases">
        <title>Acinetobacter entericus sp. nov., isolated from the gut of the plastic-eating larvae of the Coleoptera insect Zophobas atratus.</title>
        <authorList>
            <person name="Dong X."/>
            <person name="Yang Y."/>
        </authorList>
    </citation>
    <scope>NUCLEOTIDE SEQUENCE [LARGE SCALE GENOMIC DNA]</scope>
    <source>
        <strain evidence="1 2">BIT-DXN8</strain>
    </source>
</reference>
<evidence type="ECO:0000313" key="1">
    <source>
        <dbReference type="EMBL" id="MCW8040097.1"/>
    </source>
</evidence>
<accession>A0ABT3NKP2</accession>
<name>A0ABT3NKP2_9GAMM</name>
<comment type="caution">
    <text evidence="1">The sequence shown here is derived from an EMBL/GenBank/DDBJ whole genome shotgun (WGS) entry which is preliminary data.</text>
</comment>
<proteinExistence type="predicted"/>
<dbReference type="EMBL" id="JAPEQW010000017">
    <property type="protein sequence ID" value="MCW8040097.1"/>
    <property type="molecule type" value="Genomic_DNA"/>
</dbReference>
<evidence type="ECO:0000313" key="2">
    <source>
        <dbReference type="Proteomes" id="UP001209682"/>
    </source>
</evidence>
<gene>
    <name evidence="1" type="ORF">OKC24_13215</name>
</gene>
<dbReference type="RefSeq" id="WP_265465582.1">
    <property type="nucleotide sequence ID" value="NZ_JAPEQW010000017.1"/>
</dbReference>
<organism evidence="1 2">
    <name type="scientific">Acinetobacter entericus</name>
    <dbReference type="NCBI Taxonomy" id="2989714"/>
    <lineage>
        <taxon>Bacteria</taxon>
        <taxon>Pseudomonadati</taxon>
        <taxon>Pseudomonadota</taxon>
        <taxon>Gammaproteobacteria</taxon>
        <taxon>Moraxellales</taxon>
        <taxon>Moraxellaceae</taxon>
        <taxon>Acinetobacter</taxon>
    </lineage>
</organism>
<protein>
    <submittedName>
        <fullName evidence="1">Uncharacterized protein</fullName>
    </submittedName>
</protein>